<evidence type="ECO:0000256" key="1">
    <source>
        <dbReference type="ARBA" id="ARBA00004651"/>
    </source>
</evidence>
<comment type="subcellular location">
    <subcellularLocation>
        <location evidence="1">Cell membrane</location>
        <topology evidence="1">Multi-pass membrane protein</topology>
    </subcellularLocation>
</comment>
<evidence type="ECO:0000256" key="2">
    <source>
        <dbReference type="ARBA" id="ARBA00022475"/>
    </source>
</evidence>
<evidence type="ECO:0000313" key="8">
    <source>
        <dbReference type="Proteomes" id="UP000830454"/>
    </source>
</evidence>
<evidence type="ECO:0000313" key="7">
    <source>
        <dbReference type="EMBL" id="UOX34625.1"/>
    </source>
</evidence>
<evidence type="ECO:0000256" key="5">
    <source>
        <dbReference type="ARBA" id="ARBA00023136"/>
    </source>
</evidence>
<evidence type="ECO:0000256" key="6">
    <source>
        <dbReference type="SAM" id="Phobius"/>
    </source>
</evidence>
<dbReference type="Proteomes" id="UP000830454">
    <property type="component" value="Chromosome"/>
</dbReference>
<keyword evidence="4 6" id="KW-1133">Transmembrane helix</keyword>
<gene>
    <name evidence="7" type="ORF">LXD69_03730</name>
</gene>
<keyword evidence="3 6" id="KW-0812">Transmembrane</keyword>
<evidence type="ECO:0000256" key="4">
    <source>
        <dbReference type="ARBA" id="ARBA00022989"/>
    </source>
</evidence>
<evidence type="ECO:0000256" key="3">
    <source>
        <dbReference type="ARBA" id="ARBA00022692"/>
    </source>
</evidence>
<dbReference type="InterPro" id="IPR022791">
    <property type="entry name" value="L-PG_synthase/AglD"/>
</dbReference>
<sequence length="299" mass="35210">MIVCIAFYYIFSHFQNKKTDWNTLISYLDFTSIIILLLFSISNWTLEILKWQNLISYFKTISFLESTKQSLGSLTASIFTPNRIGEYGAKMLYYPKENAKKIMFLNFISNGSQMVITCFFGLFGFLIYSLNFTLTKSSFWINFNLNNTLLAFLGVLTFLFILFYIFRKKEFYGFSVQKLFTKTKEFPKQLWITNFQLSVMRYFVFSHQFYFLLIIFNCNISYSLALATIFIMYLFASIIPSIQFMDIAIKGSVALFLFNNFNIESWKIVIITSLMWIFNLVIPVLIGSHFVLQFKPQKT</sequence>
<keyword evidence="5 6" id="KW-0472">Membrane</keyword>
<dbReference type="Pfam" id="PF03706">
    <property type="entry name" value="LPG_synthase_TM"/>
    <property type="match status" value="1"/>
</dbReference>
<feature type="transmembrane region" description="Helical" evidence="6">
    <location>
        <begin position="269"/>
        <end position="292"/>
    </location>
</feature>
<protein>
    <submittedName>
        <fullName evidence="7">Flippase-like domain-containing protein</fullName>
    </submittedName>
</protein>
<keyword evidence="2" id="KW-1003">Cell membrane</keyword>
<name>A0ABY4HPU4_9FLAO</name>
<accession>A0ABY4HPU4</accession>
<keyword evidence="8" id="KW-1185">Reference proteome</keyword>
<dbReference type="RefSeq" id="WP_246917667.1">
    <property type="nucleotide sequence ID" value="NZ_CP090145.1"/>
</dbReference>
<feature type="transmembrane region" description="Helical" evidence="6">
    <location>
        <begin position="148"/>
        <end position="166"/>
    </location>
</feature>
<feature type="transmembrane region" description="Helical" evidence="6">
    <location>
        <begin position="247"/>
        <end position="263"/>
    </location>
</feature>
<organism evidence="7 8">
    <name type="scientific">Flavobacterium sediminilitoris</name>
    <dbReference type="NCBI Taxonomy" id="2024526"/>
    <lineage>
        <taxon>Bacteria</taxon>
        <taxon>Pseudomonadati</taxon>
        <taxon>Bacteroidota</taxon>
        <taxon>Flavobacteriia</taxon>
        <taxon>Flavobacteriales</taxon>
        <taxon>Flavobacteriaceae</taxon>
        <taxon>Flavobacterium</taxon>
    </lineage>
</organism>
<feature type="transmembrane region" description="Helical" evidence="6">
    <location>
        <begin position="104"/>
        <end position="128"/>
    </location>
</feature>
<reference evidence="7" key="2">
    <citation type="submission" date="2022-04" db="EMBL/GenBank/DDBJ databases">
        <title>Complete Genome Sequence of Flavobacterium sediminilitoris YSM-43, Isolated from a Tidal Sediment.</title>
        <authorList>
            <person name="Lee P.A."/>
        </authorList>
    </citation>
    <scope>NUCLEOTIDE SEQUENCE</scope>
    <source>
        <strain evidence="7">YSM-43</strain>
    </source>
</reference>
<dbReference type="EMBL" id="CP090145">
    <property type="protein sequence ID" value="UOX34625.1"/>
    <property type="molecule type" value="Genomic_DNA"/>
</dbReference>
<feature type="transmembrane region" description="Helical" evidence="6">
    <location>
        <begin position="24"/>
        <end position="46"/>
    </location>
</feature>
<reference evidence="7" key="1">
    <citation type="submission" date="2021-12" db="EMBL/GenBank/DDBJ databases">
        <authorList>
            <person name="Cha I.-T."/>
            <person name="Lee K.-E."/>
            <person name="Park S.-J."/>
        </authorList>
    </citation>
    <scope>NUCLEOTIDE SEQUENCE</scope>
    <source>
        <strain evidence="7">YSM-43</strain>
    </source>
</reference>
<feature type="transmembrane region" description="Helical" evidence="6">
    <location>
        <begin position="210"/>
        <end position="235"/>
    </location>
</feature>
<proteinExistence type="predicted"/>